<gene>
    <name evidence="1" type="ORF">OP10G_3138</name>
</gene>
<dbReference type="HOGENOM" id="CLU_3080097_0_0_0"/>
<sequence length="52" mass="5807">MVFAQDLDLLGRKHQALEIIENVVRRHKTKDDTGNRAQALLAYLKKGGSTSV</sequence>
<dbReference type="AlphaFoldDB" id="A0A068NSV1"/>
<accession>A0A068NSV1</accession>
<keyword evidence="2" id="KW-1185">Reference proteome</keyword>
<proteinExistence type="predicted"/>
<name>A0A068NSV1_FIMGI</name>
<evidence type="ECO:0000313" key="2">
    <source>
        <dbReference type="Proteomes" id="UP000027982"/>
    </source>
</evidence>
<dbReference type="Proteomes" id="UP000027982">
    <property type="component" value="Chromosome"/>
</dbReference>
<evidence type="ECO:0000313" key="1">
    <source>
        <dbReference type="EMBL" id="AIE86506.1"/>
    </source>
</evidence>
<reference evidence="1 2" key="1">
    <citation type="journal article" date="2014" name="PLoS ONE">
        <title>The first complete genome sequence of the class fimbriimonadia in the phylum armatimonadetes.</title>
        <authorList>
            <person name="Hu Z.Y."/>
            <person name="Wang Y.Z."/>
            <person name="Im W.T."/>
            <person name="Wang S.Y."/>
            <person name="Zhao G.P."/>
            <person name="Zheng H.J."/>
            <person name="Quan Z.X."/>
        </authorList>
    </citation>
    <scope>NUCLEOTIDE SEQUENCE [LARGE SCALE GENOMIC DNA]</scope>
    <source>
        <strain evidence="1">Gsoil 348</strain>
    </source>
</reference>
<dbReference type="KEGG" id="fgi:OP10G_3138"/>
<protein>
    <submittedName>
        <fullName evidence="1">Uncharacterized protein</fullName>
    </submittedName>
</protein>
<dbReference type="EMBL" id="CP007139">
    <property type="protein sequence ID" value="AIE86506.1"/>
    <property type="molecule type" value="Genomic_DNA"/>
</dbReference>
<organism evidence="1 2">
    <name type="scientific">Fimbriimonas ginsengisoli Gsoil 348</name>
    <dbReference type="NCBI Taxonomy" id="661478"/>
    <lineage>
        <taxon>Bacteria</taxon>
        <taxon>Bacillati</taxon>
        <taxon>Armatimonadota</taxon>
        <taxon>Fimbriimonadia</taxon>
        <taxon>Fimbriimonadales</taxon>
        <taxon>Fimbriimonadaceae</taxon>
        <taxon>Fimbriimonas</taxon>
    </lineage>
</organism>